<feature type="compositionally biased region" description="Polar residues" evidence="1">
    <location>
        <begin position="10"/>
        <end position="20"/>
    </location>
</feature>
<feature type="region of interest" description="Disordered" evidence="1">
    <location>
        <begin position="1"/>
        <end position="20"/>
    </location>
</feature>
<dbReference type="EMBL" id="OR420743">
    <property type="protein sequence ID" value="WMM95340.1"/>
    <property type="molecule type" value="Genomic_DNA"/>
</dbReference>
<protein>
    <submittedName>
        <fullName evidence="2">Uncharacterized protein</fullName>
    </submittedName>
</protein>
<sequence>MARPVVGNPFENQIPTVSPTASPVETYVRPAVKKSPFEALANTLSNLERKAVPALQAEEKRRAEREFAEGQELYNKTRKAIGEAVKDGIIAEGESPYLRKGYRIANLNVLSARYANELNNALTARKLYTNGNPAAIEEFTEKFYKDFQEKHQFNSFGATEVAEYFSSSAAKANEAFRSSWKSKHIEYQRQQQYIAFQNEVSTYAEALFLDTDTPEAREVKIANLGNWATSKAREAGLDGMNMAKVNQTITDSIIMSAYEMQDSSILDVLDNVQTGTGTLGGTLATRKAVFDAKGNIAQMIAQQDKAAAAALEAQQQQAIDAAMSSGLVSAFEARSGDPDSLATFERSIIELKRVGTAEAIAKAQSLTNFYDAQTKAGRDERNVDDVLYGEVMVLMHGAETFEEAMDIVTDALNDDSISASQSNTLLNQWDRVNGRNSPDRIDFLDTTTGVPQVIKSFLPTLSKTPMDALTGADALMVQRAEIQFQNEYLVELEKARKTNPDLTNVDKRNIALQVMESLRRVYVNPEAEQGVQDNLQLIQIDRDAADLAAEIEAQTISTGDGTVPDFN</sequence>
<evidence type="ECO:0000313" key="3">
    <source>
        <dbReference type="Proteomes" id="UP001302562"/>
    </source>
</evidence>
<gene>
    <name evidence="2" type="ORF">CRP125_gp37</name>
</gene>
<organism evidence="2 3">
    <name type="scientific">Roseobacter phage CRP-125</name>
    <dbReference type="NCBI Taxonomy" id="3072844"/>
    <lineage>
        <taxon>Viruses</taxon>
        <taxon>Duplodnaviria</taxon>
        <taxon>Heunggongvirae</taxon>
        <taxon>Uroviricota</taxon>
        <taxon>Caudoviricetes</taxon>
        <taxon>Autographivirales</taxon>
        <taxon>Autographivirales incertae sedis</taxon>
        <taxon>Actaeavirus</taxon>
        <taxon>Actaeavirus CRP125</taxon>
    </lineage>
</organism>
<dbReference type="Proteomes" id="UP001302562">
    <property type="component" value="Segment"/>
</dbReference>
<evidence type="ECO:0000313" key="2">
    <source>
        <dbReference type="EMBL" id="WMM95340.1"/>
    </source>
</evidence>
<reference evidence="2 3" key="1">
    <citation type="submission" date="2023-08" db="EMBL/GenBank/DDBJ databases">
        <authorList>
            <person name="Du S."/>
            <person name="Wu Z."/>
            <person name="Wu Y."/>
            <person name="Yang M."/>
            <person name="Shao J."/>
            <person name="Liu H."/>
            <person name="Zhao Y."/>
            <person name="Zhang Z."/>
        </authorList>
    </citation>
    <scope>NUCLEOTIDE SEQUENCE [LARGE SCALE GENOMIC DNA]</scope>
</reference>
<name>A0AAX3ZY87_9CAUD</name>
<proteinExistence type="predicted"/>
<accession>A0AAX3ZY87</accession>
<evidence type="ECO:0000256" key="1">
    <source>
        <dbReference type="SAM" id="MobiDB-lite"/>
    </source>
</evidence>
<keyword evidence="3" id="KW-1185">Reference proteome</keyword>